<protein>
    <recommendedName>
        <fullName evidence="4">Large ribosomal subunit protein bL17</fullName>
    </recommendedName>
</protein>
<dbReference type="InterPro" id="IPR047859">
    <property type="entry name" value="Ribosomal_bL17_CS"/>
</dbReference>
<name>A0A3D5QA43_FLESI</name>
<dbReference type="EMBL" id="DPPF01000072">
    <property type="protein sequence ID" value="HCW92725.1"/>
    <property type="molecule type" value="Genomic_DNA"/>
</dbReference>
<dbReference type="NCBIfam" id="TIGR00059">
    <property type="entry name" value="L17"/>
    <property type="match status" value="1"/>
</dbReference>
<dbReference type="Gene3D" id="3.90.1030.10">
    <property type="entry name" value="Ribosomal protein L17"/>
    <property type="match status" value="1"/>
</dbReference>
<evidence type="ECO:0000313" key="7">
    <source>
        <dbReference type="Proteomes" id="UP000262325"/>
    </source>
</evidence>
<dbReference type="GO" id="GO:0003735">
    <property type="term" value="F:structural constituent of ribosome"/>
    <property type="evidence" value="ECO:0007669"/>
    <property type="project" value="InterPro"/>
</dbReference>
<dbReference type="PROSITE" id="PS01167">
    <property type="entry name" value="RIBOSOMAL_L17"/>
    <property type="match status" value="1"/>
</dbReference>
<proteinExistence type="inferred from homology"/>
<organism evidence="6 7">
    <name type="scientific">Flexistipes sinusarabici</name>
    <dbReference type="NCBI Taxonomy" id="2352"/>
    <lineage>
        <taxon>Bacteria</taxon>
        <taxon>Pseudomonadati</taxon>
        <taxon>Deferribacterota</taxon>
        <taxon>Deferribacteres</taxon>
        <taxon>Deferribacterales</taxon>
        <taxon>Flexistipitaceae</taxon>
        <taxon>Flexistipes</taxon>
    </lineage>
</organism>
<evidence type="ECO:0000256" key="1">
    <source>
        <dbReference type="ARBA" id="ARBA00008777"/>
    </source>
</evidence>
<dbReference type="GO" id="GO:0022625">
    <property type="term" value="C:cytosolic large ribosomal subunit"/>
    <property type="evidence" value="ECO:0007669"/>
    <property type="project" value="TreeGrafter"/>
</dbReference>
<comment type="caution">
    <text evidence="6">The sequence shown here is derived from an EMBL/GenBank/DDBJ whole genome shotgun (WGS) entry which is preliminary data.</text>
</comment>
<keyword evidence="2 4" id="KW-0689">Ribosomal protein</keyword>
<evidence type="ECO:0000313" key="6">
    <source>
        <dbReference type="EMBL" id="HCW92725.1"/>
    </source>
</evidence>
<sequence length="136" mass="15360">MRHRISGKKLGKSTPHRYAMLRNMAKSLVEHGRIETTVDRAKTLRQFVEPLITLGKKGDVSARRLALRRLPDKKAVHRIFDEISPKFKNRPGGYTRILKTGYREGDNANSAIIEFVEDISTSGQPAEGEETAEKSE</sequence>
<dbReference type="Proteomes" id="UP000262325">
    <property type="component" value="Unassembled WGS sequence"/>
</dbReference>
<evidence type="ECO:0000256" key="2">
    <source>
        <dbReference type="ARBA" id="ARBA00022980"/>
    </source>
</evidence>
<accession>A0A3D5QA43</accession>
<comment type="subunit">
    <text evidence="4">Part of the 50S ribosomal subunit. Contacts protein L32.</text>
</comment>
<dbReference type="GO" id="GO:0006412">
    <property type="term" value="P:translation"/>
    <property type="evidence" value="ECO:0007669"/>
    <property type="project" value="UniProtKB-UniRule"/>
</dbReference>
<comment type="similarity">
    <text evidence="1 4 5">Belongs to the bacterial ribosomal protein bL17 family.</text>
</comment>
<evidence type="ECO:0000256" key="5">
    <source>
        <dbReference type="RuleBase" id="RU000660"/>
    </source>
</evidence>
<dbReference type="OMA" id="EHKRINT"/>
<dbReference type="Pfam" id="PF01196">
    <property type="entry name" value="Ribosomal_L17"/>
    <property type="match status" value="1"/>
</dbReference>
<dbReference type="FunFam" id="3.90.1030.10:FF:000001">
    <property type="entry name" value="50S ribosomal protein L17"/>
    <property type="match status" value="1"/>
</dbReference>
<dbReference type="InterPro" id="IPR000456">
    <property type="entry name" value="Ribosomal_bL17"/>
</dbReference>
<dbReference type="InterPro" id="IPR036373">
    <property type="entry name" value="Ribosomal_bL17_sf"/>
</dbReference>
<reference evidence="6 7" key="1">
    <citation type="journal article" date="2018" name="Nat. Biotechnol.">
        <title>A standardized bacterial taxonomy based on genome phylogeny substantially revises the tree of life.</title>
        <authorList>
            <person name="Parks D.H."/>
            <person name="Chuvochina M."/>
            <person name="Waite D.W."/>
            <person name="Rinke C."/>
            <person name="Skarshewski A."/>
            <person name="Chaumeil P.A."/>
            <person name="Hugenholtz P."/>
        </authorList>
    </citation>
    <scope>NUCLEOTIDE SEQUENCE [LARGE SCALE GENOMIC DNA]</scope>
    <source>
        <strain evidence="6">UBA8672</strain>
    </source>
</reference>
<dbReference type="SUPFAM" id="SSF64263">
    <property type="entry name" value="Prokaryotic ribosomal protein L17"/>
    <property type="match status" value="1"/>
</dbReference>
<dbReference type="AlphaFoldDB" id="A0A3D5QA43"/>
<keyword evidence="3 4" id="KW-0687">Ribonucleoprotein</keyword>
<gene>
    <name evidence="4" type="primary">rplQ</name>
    <name evidence="6" type="ORF">DHM44_03490</name>
</gene>
<evidence type="ECO:0000256" key="4">
    <source>
        <dbReference type="HAMAP-Rule" id="MF_01368"/>
    </source>
</evidence>
<dbReference type="HAMAP" id="MF_01368">
    <property type="entry name" value="Ribosomal_bL17"/>
    <property type="match status" value="1"/>
</dbReference>
<dbReference type="PANTHER" id="PTHR14413">
    <property type="entry name" value="RIBOSOMAL PROTEIN L17"/>
    <property type="match status" value="1"/>
</dbReference>
<dbReference type="PANTHER" id="PTHR14413:SF16">
    <property type="entry name" value="LARGE RIBOSOMAL SUBUNIT PROTEIN BL17M"/>
    <property type="match status" value="1"/>
</dbReference>
<evidence type="ECO:0000256" key="3">
    <source>
        <dbReference type="ARBA" id="ARBA00023274"/>
    </source>
</evidence>